<accession>A0A5A7MQU9</accession>
<sequence length="100" mass="11215">MKPIKCAAAPRRFGWSRPRSPEHRLVLKGDSDAHIVKGLVALMLLIFSRKTPDDILRTDARAILEELDLRQHLSPMRANGLFSMLERIEALAASAKKQTA</sequence>
<comment type="similarity">
    <text evidence="1">Belongs to the SufE family.</text>
</comment>
<evidence type="ECO:0000259" key="2">
    <source>
        <dbReference type="Pfam" id="PF02657"/>
    </source>
</evidence>
<dbReference type="Pfam" id="PF02657">
    <property type="entry name" value="SufE"/>
    <property type="match status" value="1"/>
</dbReference>
<dbReference type="Proteomes" id="UP000322084">
    <property type="component" value="Unassembled WGS sequence"/>
</dbReference>
<proteinExistence type="inferred from homology"/>
<evidence type="ECO:0000256" key="1">
    <source>
        <dbReference type="ARBA" id="ARBA00010282"/>
    </source>
</evidence>
<protein>
    <recommendedName>
        <fullName evidence="2">Fe-S metabolism associated domain-containing protein</fullName>
    </recommendedName>
</protein>
<comment type="caution">
    <text evidence="3">The sequence shown here is derived from an EMBL/GenBank/DDBJ whole genome shotgun (WGS) entry which is preliminary data.</text>
</comment>
<gene>
    <name evidence="3" type="ORF">JCM17844_08660</name>
</gene>
<dbReference type="PANTHER" id="PTHR43597:SF5">
    <property type="entry name" value="SUFE-LIKE PROTEIN 2, CHLOROPLASTIC"/>
    <property type="match status" value="1"/>
</dbReference>
<name>A0A5A7MQU9_9PROT</name>
<dbReference type="SUPFAM" id="SSF82649">
    <property type="entry name" value="SufE/NifU"/>
    <property type="match status" value="1"/>
</dbReference>
<dbReference type="AlphaFoldDB" id="A0A5A7MQU9"/>
<dbReference type="EMBL" id="BKCL01000002">
    <property type="protein sequence ID" value="GEQ97229.1"/>
    <property type="molecule type" value="Genomic_DNA"/>
</dbReference>
<organism evidence="3 4">
    <name type="scientific">Iodidimonas gelatinilytica</name>
    <dbReference type="NCBI Taxonomy" id="1236966"/>
    <lineage>
        <taxon>Bacteria</taxon>
        <taxon>Pseudomonadati</taxon>
        <taxon>Pseudomonadota</taxon>
        <taxon>Alphaproteobacteria</taxon>
        <taxon>Iodidimonadales</taxon>
        <taxon>Iodidimonadaceae</taxon>
        <taxon>Iodidimonas</taxon>
    </lineage>
</organism>
<dbReference type="PANTHER" id="PTHR43597">
    <property type="entry name" value="SULFUR ACCEPTOR PROTEIN CSDE"/>
    <property type="match status" value="1"/>
</dbReference>
<feature type="domain" description="Fe-S metabolism associated" evidence="2">
    <location>
        <begin position="22"/>
        <end position="90"/>
    </location>
</feature>
<dbReference type="Gene3D" id="3.90.1010.10">
    <property type="match status" value="1"/>
</dbReference>
<evidence type="ECO:0000313" key="3">
    <source>
        <dbReference type="EMBL" id="GEQ97229.1"/>
    </source>
</evidence>
<reference evidence="3 4" key="1">
    <citation type="submission" date="2019-09" db="EMBL/GenBank/DDBJ databases">
        <title>NBRP : Genome information of microbial organism related human and environment.</title>
        <authorList>
            <person name="Hattori M."/>
            <person name="Oshima K."/>
            <person name="Inaba H."/>
            <person name="Suda W."/>
            <person name="Sakamoto M."/>
            <person name="Iino T."/>
            <person name="Kitahara M."/>
            <person name="Oshida Y."/>
            <person name="Iida T."/>
            <person name="Kudo T."/>
            <person name="Itoh T."/>
            <person name="Ohkuma M."/>
        </authorList>
    </citation>
    <scope>NUCLEOTIDE SEQUENCE [LARGE SCALE GENOMIC DNA]</scope>
    <source>
        <strain evidence="3 4">Hi-2</strain>
    </source>
</reference>
<evidence type="ECO:0000313" key="4">
    <source>
        <dbReference type="Proteomes" id="UP000322084"/>
    </source>
</evidence>
<dbReference type="InterPro" id="IPR003808">
    <property type="entry name" value="Fe-S_metab-assoc_dom"/>
</dbReference>